<comment type="subcellular location">
    <subcellularLocation>
        <location evidence="1">Nucleus</location>
    </subcellularLocation>
</comment>
<dbReference type="InterPro" id="IPR002738">
    <property type="entry name" value="RNase_P_p30"/>
</dbReference>
<comment type="similarity">
    <text evidence="2">Belongs to the eukaryotic/archaeal RNase P protein component 3 family.</text>
</comment>
<dbReference type="InterPro" id="IPR016195">
    <property type="entry name" value="Pol/histidinol_Pase-like"/>
</dbReference>
<evidence type="ECO:0000313" key="6">
    <source>
        <dbReference type="Proteomes" id="UP001145021"/>
    </source>
</evidence>
<protein>
    <submittedName>
        <fullName evidence="5">RNA-binding RNA processing protein rpp1</fullName>
        <ecNumber evidence="5">3.1.26.5</ecNumber>
    </submittedName>
</protein>
<organism evidence="5 6">
    <name type="scientific">Coemansia asiatica</name>
    <dbReference type="NCBI Taxonomy" id="1052880"/>
    <lineage>
        <taxon>Eukaryota</taxon>
        <taxon>Fungi</taxon>
        <taxon>Fungi incertae sedis</taxon>
        <taxon>Zoopagomycota</taxon>
        <taxon>Kickxellomycotina</taxon>
        <taxon>Kickxellomycetes</taxon>
        <taxon>Kickxellales</taxon>
        <taxon>Kickxellaceae</taxon>
        <taxon>Coemansia</taxon>
    </lineage>
</organism>
<accession>A0A9W7XPN0</accession>
<keyword evidence="5" id="KW-0378">Hydrolase</keyword>
<dbReference type="EMBL" id="JANBOH010000037">
    <property type="protein sequence ID" value="KAJ1647156.1"/>
    <property type="molecule type" value="Genomic_DNA"/>
</dbReference>
<dbReference type="SUPFAM" id="SSF89550">
    <property type="entry name" value="PHP domain-like"/>
    <property type="match status" value="1"/>
</dbReference>
<dbReference type="GO" id="GO:0003723">
    <property type="term" value="F:RNA binding"/>
    <property type="evidence" value="ECO:0007669"/>
    <property type="project" value="TreeGrafter"/>
</dbReference>
<keyword evidence="3" id="KW-0819">tRNA processing</keyword>
<dbReference type="AlphaFoldDB" id="A0A9W7XPN0"/>
<feature type="region of interest" description="Disordered" evidence="4">
    <location>
        <begin position="280"/>
        <end position="304"/>
    </location>
</feature>
<dbReference type="Pfam" id="PF01876">
    <property type="entry name" value="RNase_P_p30"/>
    <property type="match status" value="1"/>
</dbReference>
<dbReference type="PANTHER" id="PTHR13031">
    <property type="entry name" value="RIBONUCLEASE P SUBUNIT P30"/>
    <property type="match status" value="1"/>
</dbReference>
<evidence type="ECO:0000256" key="3">
    <source>
        <dbReference type="ARBA" id="ARBA00022694"/>
    </source>
</evidence>
<evidence type="ECO:0000313" key="5">
    <source>
        <dbReference type="EMBL" id="KAJ1647156.1"/>
    </source>
</evidence>
<evidence type="ECO:0000256" key="4">
    <source>
        <dbReference type="SAM" id="MobiDB-lite"/>
    </source>
</evidence>
<dbReference type="PANTHER" id="PTHR13031:SF0">
    <property type="entry name" value="RIBONUCLEASE P PROTEIN SUBUNIT P30"/>
    <property type="match status" value="1"/>
</dbReference>
<proteinExistence type="inferred from homology"/>
<keyword evidence="6" id="KW-1185">Reference proteome</keyword>
<gene>
    <name evidence="5" type="primary">RPP1</name>
    <name evidence="5" type="ORF">LPJ64_001416</name>
</gene>
<dbReference type="GO" id="GO:0004526">
    <property type="term" value="F:ribonuclease P activity"/>
    <property type="evidence" value="ECO:0007669"/>
    <property type="project" value="UniProtKB-EC"/>
</dbReference>
<reference evidence="5" key="1">
    <citation type="submission" date="2022-07" db="EMBL/GenBank/DDBJ databases">
        <title>Phylogenomic reconstructions and comparative analyses of Kickxellomycotina fungi.</title>
        <authorList>
            <person name="Reynolds N.K."/>
            <person name="Stajich J.E."/>
            <person name="Barry K."/>
            <person name="Grigoriev I.V."/>
            <person name="Crous P."/>
            <person name="Smith M.E."/>
        </authorList>
    </citation>
    <scope>NUCLEOTIDE SEQUENCE</scope>
    <source>
        <strain evidence="5">NBRC 105413</strain>
    </source>
</reference>
<dbReference type="EC" id="3.1.26.5" evidence="5"/>
<name>A0A9W7XPN0_9FUNG</name>
<dbReference type="GO" id="GO:0008033">
    <property type="term" value="P:tRNA processing"/>
    <property type="evidence" value="ECO:0007669"/>
    <property type="project" value="UniProtKB-KW"/>
</dbReference>
<comment type="caution">
    <text evidence="5">The sequence shown here is derived from an EMBL/GenBank/DDBJ whole genome shotgun (WGS) entry which is preliminary data.</text>
</comment>
<dbReference type="Gene3D" id="3.20.20.140">
    <property type="entry name" value="Metal-dependent hydrolases"/>
    <property type="match status" value="1"/>
</dbReference>
<dbReference type="GO" id="GO:0005655">
    <property type="term" value="C:nucleolar ribonuclease P complex"/>
    <property type="evidence" value="ECO:0007669"/>
    <property type="project" value="TreeGrafter"/>
</dbReference>
<dbReference type="Proteomes" id="UP001145021">
    <property type="component" value="Unassembled WGS sequence"/>
</dbReference>
<evidence type="ECO:0000256" key="2">
    <source>
        <dbReference type="ARBA" id="ARBA00007331"/>
    </source>
</evidence>
<evidence type="ECO:0000256" key="1">
    <source>
        <dbReference type="ARBA" id="ARBA00004123"/>
    </source>
</evidence>
<sequence length="304" mass="32334">MFYDLNIALPEAAGRPNASLSSQDWTRVLQTVEKARELGYSVVALNQAISGKLTADHLKIWKTMPEVPNVQLSWSVHTGKRTLTNGLTGVVKRGQIRVLRRVTAAISEADHGHSVAGTATAGEYDVVAVRPLTEKILQAASGGSWSGIDLISLDMGARWGFFAKHKTVGQALAQGFSFEVAYQAALADPATRQQWVSNTAAMVRVTRGRGLVWTSGALRAFDLRSPYDVANLGDAVQLNADLAKRAVGANARAVLVHAFTRTGTLRAVVAASKEAVEEQGSGAGKRQIPVAAAETPNKRAKAAV</sequence>